<accession>A0A7U2ICY9</accession>
<dbReference type="AlphaFoldDB" id="A0A7U2ICY9"/>
<protein>
    <submittedName>
        <fullName evidence="1">Uncharacterized protein</fullName>
    </submittedName>
</protein>
<gene>
    <name evidence="1" type="ORF">JI435_424590</name>
</gene>
<reference evidence="2" key="1">
    <citation type="journal article" date="2021" name="BMC Genomics">
        <title>Chromosome-level genome assembly and manually-curated proteome of model necrotroph Parastagonospora nodorum Sn15 reveals a genome-wide trove of candidate effector homologs, and redundancy of virulence-related functions within an accessory chromosome.</title>
        <authorList>
            <person name="Bertazzoni S."/>
            <person name="Jones D.A.B."/>
            <person name="Phan H.T."/>
            <person name="Tan K.-C."/>
            <person name="Hane J.K."/>
        </authorList>
    </citation>
    <scope>NUCLEOTIDE SEQUENCE [LARGE SCALE GENOMIC DNA]</scope>
    <source>
        <strain evidence="2">SN15 / ATCC MYA-4574 / FGSC 10173)</strain>
    </source>
</reference>
<dbReference type="EMBL" id="CP069044">
    <property type="protein sequence ID" value="QRD07556.1"/>
    <property type="molecule type" value="Genomic_DNA"/>
</dbReference>
<evidence type="ECO:0000313" key="1">
    <source>
        <dbReference type="EMBL" id="QRD07556.1"/>
    </source>
</evidence>
<name>A0A7U2ICY9_PHANO</name>
<dbReference type="Proteomes" id="UP000663193">
    <property type="component" value="Chromosome 22"/>
</dbReference>
<organism evidence="1 2">
    <name type="scientific">Phaeosphaeria nodorum (strain SN15 / ATCC MYA-4574 / FGSC 10173)</name>
    <name type="common">Glume blotch fungus</name>
    <name type="synonym">Parastagonospora nodorum</name>
    <dbReference type="NCBI Taxonomy" id="321614"/>
    <lineage>
        <taxon>Eukaryota</taxon>
        <taxon>Fungi</taxon>
        <taxon>Dikarya</taxon>
        <taxon>Ascomycota</taxon>
        <taxon>Pezizomycotina</taxon>
        <taxon>Dothideomycetes</taxon>
        <taxon>Pleosporomycetidae</taxon>
        <taxon>Pleosporales</taxon>
        <taxon>Pleosporineae</taxon>
        <taxon>Phaeosphaeriaceae</taxon>
        <taxon>Parastagonospora</taxon>
    </lineage>
</organism>
<dbReference type="VEuPathDB" id="FungiDB:JI435_424590"/>
<proteinExistence type="predicted"/>
<evidence type="ECO:0000313" key="2">
    <source>
        <dbReference type="Proteomes" id="UP000663193"/>
    </source>
</evidence>
<sequence>MWISLNGAVKLDSKMSIRVGLCHVIATSRHELSNQHRERHTTNKISHQQLARARCSNPLPGFCAIYLGHYSFTDQDGLLMRIDSKPSRRVRLLP</sequence>
<keyword evidence="2" id="KW-1185">Reference proteome</keyword>